<evidence type="ECO:0000313" key="2">
    <source>
        <dbReference type="EMBL" id="PTB61555.1"/>
    </source>
</evidence>
<dbReference type="GeneID" id="36601207"/>
<keyword evidence="3" id="KW-1185">Reference proteome</keyword>
<organism evidence="2 3">
    <name type="scientific">Trichoderma citrinoviride</name>
    <dbReference type="NCBI Taxonomy" id="58853"/>
    <lineage>
        <taxon>Eukaryota</taxon>
        <taxon>Fungi</taxon>
        <taxon>Dikarya</taxon>
        <taxon>Ascomycota</taxon>
        <taxon>Pezizomycotina</taxon>
        <taxon>Sordariomycetes</taxon>
        <taxon>Hypocreomycetidae</taxon>
        <taxon>Hypocreales</taxon>
        <taxon>Hypocreaceae</taxon>
        <taxon>Trichoderma</taxon>
    </lineage>
</organism>
<proteinExistence type="predicted"/>
<dbReference type="RefSeq" id="XP_024744875.1">
    <property type="nucleotide sequence ID" value="XM_024893089.1"/>
</dbReference>
<keyword evidence="1" id="KW-0732">Signal</keyword>
<sequence>MIFLAAGGYTLSALLLVHGATSGLMYACPAAGSKPTHVPPLPFPLPPHPYIWGQHHTTESHHQIPPLPYASHVIVQC</sequence>
<evidence type="ECO:0008006" key="4">
    <source>
        <dbReference type="Google" id="ProtNLM"/>
    </source>
</evidence>
<evidence type="ECO:0000256" key="1">
    <source>
        <dbReference type="SAM" id="SignalP"/>
    </source>
</evidence>
<dbReference type="AlphaFoldDB" id="A0A2T4AWW5"/>
<protein>
    <recommendedName>
        <fullName evidence="4">Secreted protein</fullName>
    </recommendedName>
</protein>
<feature type="chain" id="PRO_5015431523" description="Secreted protein" evidence="1">
    <location>
        <begin position="20"/>
        <end position="77"/>
    </location>
</feature>
<evidence type="ECO:0000313" key="3">
    <source>
        <dbReference type="Proteomes" id="UP000241546"/>
    </source>
</evidence>
<accession>A0A2T4AWW5</accession>
<name>A0A2T4AWW5_9HYPO</name>
<dbReference type="EMBL" id="KZ680384">
    <property type="protein sequence ID" value="PTB61555.1"/>
    <property type="molecule type" value="Genomic_DNA"/>
</dbReference>
<reference evidence="3" key="1">
    <citation type="submission" date="2016-07" db="EMBL/GenBank/DDBJ databases">
        <title>Multiple horizontal gene transfer events from other fungi enriched the ability of initially mycotrophic Trichoderma (Ascomycota) to feed on dead plant biomass.</title>
        <authorList>
            <consortium name="DOE Joint Genome Institute"/>
            <person name="Atanasova L."/>
            <person name="Chenthamara K."/>
            <person name="Zhang J."/>
            <person name="Grujic M."/>
            <person name="Henrissat B."/>
            <person name="Kuo A."/>
            <person name="Aerts A."/>
            <person name="Salamov A."/>
            <person name="Lipzen A."/>
            <person name="Labutti K."/>
            <person name="Barry K."/>
            <person name="Miao Y."/>
            <person name="Rahimi M.J."/>
            <person name="Shen Q."/>
            <person name="Grigoriev I.V."/>
            <person name="Kubicek C.P."/>
            <person name="Druzhinina I.S."/>
        </authorList>
    </citation>
    <scope>NUCLEOTIDE SEQUENCE [LARGE SCALE GENOMIC DNA]</scope>
    <source>
        <strain evidence="3">TUCIM 6016</strain>
    </source>
</reference>
<dbReference type="Proteomes" id="UP000241546">
    <property type="component" value="Unassembled WGS sequence"/>
</dbReference>
<feature type="signal peptide" evidence="1">
    <location>
        <begin position="1"/>
        <end position="19"/>
    </location>
</feature>
<gene>
    <name evidence="2" type="ORF">BBK36DRAFT_1136750</name>
</gene>